<organism evidence="1 2">
    <name type="scientific">Macroventuria anomochaeta</name>
    <dbReference type="NCBI Taxonomy" id="301207"/>
    <lineage>
        <taxon>Eukaryota</taxon>
        <taxon>Fungi</taxon>
        <taxon>Dikarya</taxon>
        <taxon>Ascomycota</taxon>
        <taxon>Pezizomycotina</taxon>
        <taxon>Dothideomycetes</taxon>
        <taxon>Pleosporomycetidae</taxon>
        <taxon>Pleosporales</taxon>
        <taxon>Pleosporineae</taxon>
        <taxon>Didymellaceae</taxon>
        <taxon>Macroventuria</taxon>
    </lineage>
</organism>
<evidence type="ECO:0000313" key="1">
    <source>
        <dbReference type="EMBL" id="KAF2628915.1"/>
    </source>
</evidence>
<dbReference type="EMBL" id="MU006711">
    <property type="protein sequence ID" value="KAF2628915.1"/>
    <property type="molecule type" value="Genomic_DNA"/>
</dbReference>
<evidence type="ECO:0000313" key="2">
    <source>
        <dbReference type="Proteomes" id="UP000799754"/>
    </source>
</evidence>
<feature type="non-terminal residue" evidence="1">
    <location>
        <position position="1"/>
    </location>
</feature>
<sequence>IDTLCIDQSNIQERNRQVAQMGEIFSDATEVIVWLGRLLNCIALLRLTKMIGRKTLALLELYEKRRAIDDELYSDEYWSRAWITQQNFLAKNAVIVMNDWNVNIEECI</sequence>
<accession>A0ACB6S5K5</accession>
<name>A0ACB6S5K5_9PLEO</name>
<protein>
    <submittedName>
        <fullName evidence="1">Uncharacterized protein</fullName>
    </submittedName>
</protein>
<comment type="caution">
    <text evidence="1">The sequence shown here is derived from an EMBL/GenBank/DDBJ whole genome shotgun (WGS) entry which is preliminary data.</text>
</comment>
<proteinExistence type="predicted"/>
<feature type="non-terminal residue" evidence="1">
    <location>
        <position position="108"/>
    </location>
</feature>
<dbReference type="Proteomes" id="UP000799754">
    <property type="component" value="Unassembled WGS sequence"/>
</dbReference>
<keyword evidence="2" id="KW-1185">Reference proteome</keyword>
<gene>
    <name evidence="1" type="ORF">BU25DRAFT_316262</name>
</gene>
<reference evidence="1" key="1">
    <citation type="journal article" date="2020" name="Stud. Mycol.">
        <title>101 Dothideomycetes genomes: a test case for predicting lifestyles and emergence of pathogens.</title>
        <authorList>
            <person name="Haridas S."/>
            <person name="Albert R."/>
            <person name="Binder M."/>
            <person name="Bloem J."/>
            <person name="Labutti K."/>
            <person name="Salamov A."/>
            <person name="Andreopoulos B."/>
            <person name="Baker S."/>
            <person name="Barry K."/>
            <person name="Bills G."/>
            <person name="Bluhm B."/>
            <person name="Cannon C."/>
            <person name="Castanera R."/>
            <person name="Culley D."/>
            <person name="Daum C."/>
            <person name="Ezra D."/>
            <person name="Gonzalez J."/>
            <person name="Henrissat B."/>
            <person name="Kuo A."/>
            <person name="Liang C."/>
            <person name="Lipzen A."/>
            <person name="Lutzoni F."/>
            <person name="Magnuson J."/>
            <person name="Mondo S."/>
            <person name="Nolan M."/>
            <person name="Ohm R."/>
            <person name="Pangilinan J."/>
            <person name="Park H.-J."/>
            <person name="Ramirez L."/>
            <person name="Alfaro M."/>
            <person name="Sun H."/>
            <person name="Tritt A."/>
            <person name="Yoshinaga Y."/>
            <person name="Zwiers L.-H."/>
            <person name="Turgeon B."/>
            <person name="Goodwin S."/>
            <person name="Spatafora J."/>
            <person name="Crous P."/>
            <person name="Grigoriev I."/>
        </authorList>
    </citation>
    <scope>NUCLEOTIDE SEQUENCE</scope>
    <source>
        <strain evidence="1">CBS 525.71</strain>
    </source>
</reference>